<proteinExistence type="predicted"/>
<keyword evidence="2" id="KW-1185">Reference proteome</keyword>
<dbReference type="STRING" id="1385369.N825_14915"/>
<protein>
    <submittedName>
        <fullName evidence="1">Uncharacterized protein</fullName>
    </submittedName>
</protein>
<name>W9GWR1_9PROT</name>
<dbReference type="OrthoDB" id="7307373at2"/>
<comment type="caution">
    <text evidence="1">The sequence shown here is derived from an EMBL/GenBank/DDBJ whole genome shotgun (WGS) entry which is preliminary data.</text>
</comment>
<evidence type="ECO:0000313" key="1">
    <source>
        <dbReference type="EMBL" id="EWY38224.1"/>
    </source>
</evidence>
<accession>W9GWR1</accession>
<gene>
    <name evidence="1" type="ORF">N825_14915</name>
</gene>
<evidence type="ECO:0000313" key="2">
    <source>
        <dbReference type="Proteomes" id="UP000019486"/>
    </source>
</evidence>
<dbReference type="EMBL" id="AVFL01000020">
    <property type="protein sequence ID" value="EWY38224.1"/>
    <property type="molecule type" value="Genomic_DNA"/>
</dbReference>
<dbReference type="AlphaFoldDB" id="W9GWR1"/>
<dbReference type="RefSeq" id="WP_157619506.1">
    <property type="nucleotide sequence ID" value="NZ_AVFL01000020.1"/>
</dbReference>
<reference evidence="1 2" key="1">
    <citation type="submission" date="2013-08" db="EMBL/GenBank/DDBJ databases">
        <title>The genome sequence of Skermanella stibiiresistens.</title>
        <authorList>
            <person name="Zhu W."/>
            <person name="Wang G."/>
        </authorList>
    </citation>
    <scope>NUCLEOTIDE SEQUENCE [LARGE SCALE GENOMIC DNA]</scope>
    <source>
        <strain evidence="1 2">SB22</strain>
    </source>
</reference>
<sequence length="100" mass="11112">MMELMFTLKGCTPAVEERARRLLKFELGFEATGRTVTVATLFADCQISPEETAQHLMRISPRDAVDHLSDWIDTFQIDGEPCPEPKALARAALLHAGRAV</sequence>
<organism evidence="1 2">
    <name type="scientific">Skermanella stibiiresistens SB22</name>
    <dbReference type="NCBI Taxonomy" id="1385369"/>
    <lineage>
        <taxon>Bacteria</taxon>
        <taxon>Pseudomonadati</taxon>
        <taxon>Pseudomonadota</taxon>
        <taxon>Alphaproteobacteria</taxon>
        <taxon>Rhodospirillales</taxon>
        <taxon>Azospirillaceae</taxon>
        <taxon>Skermanella</taxon>
    </lineage>
</organism>
<dbReference type="Proteomes" id="UP000019486">
    <property type="component" value="Unassembled WGS sequence"/>
</dbReference>